<evidence type="ECO:0000313" key="2">
    <source>
        <dbReference type="Proteomes" id="UP001430953"/>
    </source>
</evidence>
<keyword evidence="2" id="KW-1185">Reference proteome</keyword>
<accession>A0AAW2EE15</accession>
<reference evidence="1 2" key="1">
    <citation type="submission" date="2023-03" db="EMBL/GenBank/DDBJ databases">
        <title>High recombination rates correlate with genetic variation in Cardiocondyla obscurior ants.</title>
        <authorList>
            <person name="Errbii M."/>
        </authorList>
    </citation>
    <scope>NUCLEOTIDE SEQUENCE [LARGE SCALE GENOMIC DNA]</scope>
    <source>
        <strain evidence="1">Alpha-2009</strain>
        <tissue evidence="1">Whole body</tissue>
    </source>
</reference>
<sequence>MKTQLPRYLIYARGILRSTFQTFRPLNYIYSHYFFTINITLLKICKRAPTLTLIHVMTMKMKERKKKKSNYSRCLCRIFRKLGGNKKKCAPCLMLTEIFFFLPSNCTLSSHGCMKEIRVGKSNIAESAWKRGGKVSLRNIHRSLSETRLAYTETETRSIIKIVFC</sequence>
<dbReference type="AlphaFoldDB" id="A0AAW2EE15"/>
<dbReference type="Proteomes" id="UP001430953">
    <property type="component" value="Unassembled WGS sequence"/>
</dbReference>
<evidence type="ECO:0000313" key="1">
    <source>
        <dbReference type="EMBL" id="KAL0100455.1"/>
    </source>
</evidence>
<gene>
    <name evidence="1" type="ORF">PUN28_019650</name>
</gene>
<name>A0AAW2EE15_9HYME</name>
<protein>
    <submittedName>
        <fullName evidence="1">Uncharacterized protein</fullName>
    </submittedName>
</protein>
<dbReference type="EMBL" id="JADYXP020000026">
    <property type="protein sequence ID" value="KAL0100455.1"/>
    <property type="molecule type" value="Genomic_DNA"/>
</dbReference>
<proteinExistence type="predicted"/>
<organism evidence="1 2">
    <name type="scientific">Cardiocondyla obscurior</name>
    <dbReference type="NCBI Taxonomy" id="286306"/>
    <lineage>
        <taxon>Eukaryota</taxon>
        <taxon>Metazoa</taxon>
        <taxon>Ecdysozoa</taxon>
        <taxon>Arthropoda</taxon>
        <taxon>Hexapoda</taxon>
        <taxon>Insecta</taxon>
        <taxon>Pterygota</taxon>
        <taxon>Neoptera</taxon>
        <taxon>Endopterygota</taxon>
        <taxon>Hymenoptera</taxon>
        <taxon>Apocrita</taxon>
        <taxon>Aculeata</taxon>
        <taxon>Formicoidea</taxon>
        <taxon>Formicidae</taxon>
        <taxon>Myrmicinae</taxon>
        <taxon>Cardiocondyla</taxon>
    </lineage>
</organism>
<comment type="caution">
    <text evidence="1">The sequence shown here is derived from an EMBL/GenBank/DDBJ whole genome shotgun (WGS) entry which is preliminary data.</text>
</comment>